<evidence type="ECO:0000313" key="2">
    <source>
        <dbReference type="EMBL" id="KAB0343549.1"/>
    </source>
</evidence>
<evidence type="ECO:0000256" key="1">
    <source>
        <dbReference type="SAM" id="Phobius"/>
    </source>
</evidence>
<keyword evidence="1" id="KW-0472">Membrane</keyword>
<accession>A0A5N3V3G0</accession>
<reference evidence="2 3" key="1">
    <citation type="submission" date="2019-06" db="EMBL/GenBank/DDBJ databases">
        <title>Discovery of a novel chromosome fission-fusion reversal in muntjac.</title>
        <authorList>
            <person name="Mudd A.B."/>
            <person name="Bredeson J.V."/>
            <person name="Baum R."/>
            <person name="Hockemeyer D."/>
            <person name="Rokhsar D.S."/>
        </authorList>
    </citation>
    <scope>NUCLEOTIDE SEQUENCE [LARGE SCALE GENOMIC DNA]</scope>
    <source>
        <strain evidence="2">UTSW_UCB_Mm</strain>
        <tissue evidence="2">Fibroblast cell line</tissue>
    </source>
</reference>
<feature type="transmembrane region" description="Helical" evidence="1">
    <location>
        <begin position="6"/>
        <end position="28"/>
    </location>
</feature>
<keyword evidence="3" id="KW-1185">Reference proteome</keyword>
<comment type="caution">
    <text evidence="2">The sequence shown here is derived from an EMBL/GenBank/DDBJ whole genome shotgun (WGS) entry which is preliminary data.</text>
</comment>
<gene>
    <name evidence="2" type="ORF">FD754_020475</name>
</gene>
<proteinExistence type="predicted"/>
<organism evidence="2 3">
    <name type="scientific">Muntiacus muntjak</name>
    <name type="common">Barking deer</name>
    <name type="synonym">Indian muntjac</name>
    <dbReference type="NCBI Taxonomy" id="9888"/>
    <lineage>
        <taxon>Eukaryota</taxon>
        <taxon>Metazoa</taxon>
        <taxon>Chordata</taxon>
        <taxon>Craniata</taxon>
        <taxon>Vertebrata</taxon>
        <taxon>Euteleostomi</taxon>
        <taxon>Mammalia</taxon>
        <taxon>Eutheria</taxon>
        <taxon>Laurasiatheria</taxon>
        <taxon>Artiodactyla</taxon>
        <taxon>Ruminantia</taxon>
        <taxon>Pecora</taxon>
        <taxon>Cervidae</taxon>
        <taxon>Muntiacinae</taxon>
        <taxon>Muntiacus</taxon>
    </lineage>
</organism>
<protein>
    <recommendedName>
        <fullName evidence="4">ST3GAL3</fullName>
    </recommendedName>
</protein>
<evidence type="ECO:0008006" key="4">
    <source>
        <dbReference type="Google" id="ProtNLM"/>
    </source>
</evidence>
<name>A0A5N3V3G0_MUNMU</name>
<evidence type="ECO:0000313" key="3">
    <source>
        <dbReference type="Proteomes" id="UP000326458"/>
    </source>
</evidence>
<sequence length="107" mass="12563">MGLLIFVRNLLLALCLFLVLGFLYYSVWKLHLLQWEDSNWLENLGHLASVSSVVLLKLMSIESVMPFNHLILCHPLLLLPSIFPIHHEKCWAGRNTSWNQDCWEKYQ</sequence>
<dbReference type="Proteomes" id="UP000326458">
    <property type="component" value="Unassembled WGS sequence"/>
</dbReference>
<keyword evidence="1" id="KW-1133">Transmembrane helix</keyword>
<dbReference type="AlphaFoldDB" id="A0A5N3V3G0"/>
<keyword evidence="1" id="KW-0812">Transmembrane</keyword>
<dbReference type="EMBL" id="VCEA01000003">
    <property type="protein sequence ID" value="KAB0343549.1"/>
    <property type="molecule type" value="Genomic_DNA"/>
</dbReference>